<keyword evidence="5" id="KW-0347">Helicase</keyword>
<dbReference type="InterPro" id="IPR006935">
    <property type="entry name" value="Helicase/UvrB_N"/>
</dbReference>
<dbReference type="AlphaFoldDB" id="A0AAU1U5E6"/>
<keyword evidence="1" id="KW-0378">Hydrolase</keyword>
<evidence type="ECO:0000313" key="5">
    <source>
        <dbReference type="EMBL" id="WTS11863.1"/>
    </source>
</evidence>
<dbReference type="Pfam" id="PF04851">
    <property type="entry name" value="ResIII"/>
    <property type="match status" value="1"/>
</dbReference>
<dbReference type="SUPFAM" id="SSF52540">
    <property type="entry name" value="P-loop containing nucleoside triphosphate hydrolases"/>
    <property type="match status" value="1"/>
</dbReference>
<dbReference type="GO" id="GO:0005829">
    <property type="term" value="C:cytosol"/>
    <property type="evidence" value="ECO:0007669"/>
    <property type="project" value="TreeGrafter"/>
</dbReference>
<dbReference type="InterPro" id="IPR027417">
    <property type="entry name" value="P-loop_NTPase"/>
</dbReference>
<keyword evidence="5" id="KW-0067">ATP-binding</keyword>
<feature type="domain" description="Helicase ATP-binding" evidence="3">
    <location>
        <begin position="188"/>
        <end position="370"/>
    </location>
</feature>
<dbReference type="InterPro" id="IPR002464">
    <property type="entry name" value="DNA/RNA_helicase_DEAH_CS"/>
</dbReference>
<name>A0AAU1U5E6_9ACTN</name>
<dbReference type="PROSITE" id="PS51192">
    <property type="entry name" value="HELICASE_ATP_BIND_1"/>
    <property type="match status" value="1"/>
</dbReference>
<dbReference type="GO" id="GO:0004386">
    <property type="term" value="F:helicase activity"/>
    <property type="evidence" value="ECO:0007669"/>
    <property type="project" value="UniProtKB-KW"/>
</dbReference>
<feature type="domain" description="Helicase C-terminal" evidence="4">
    <location>
        <begin position="442"/>
        <end position="586"/>
    </location>
</feature>
<protein>
    <submittedName>
        <fullName evidence="5">DEAD/DEAH box helicase</fullName>
    </submittedName>
</protein>
<dbReference type="PROSITE" id="PS00690">
    <property type="entry name" value="DEAH_ATP_HELICASE"/>
    <property type="match status" value="1"/>
</dbReference>
<evidence type="ECO:0000259" key="3">
    <source>
        <dbReference type="PROSITE" id="PS51192"/>
    </source>
</evidence>
<feature type="region of interest" description="Disordered" evidence="2">
    <location>
        <begin position="106"/>
        <end position="125"/>
    </location>
</feature>
<evidence type="ECO:0000256" key="1">
    <source>
        <dbReference type="ARBA" id="ARBA00022801"/>
    </source>
</evidence>
<dbReference type="PANTHER" id="PTHR47396:SF1">
    <property type="entry name" value="ATP-DEPENDENT HELICASE IRC3-RELATED"/>
    <property type="match status" value="1"/>
</dbReference>
<accession>A0AAU1U5E6</accession>
<gene>
    <name evidence="5" type="ORF">OHU69_12970</name>
</gene>
<dbReference type="InterPro" id="IPR001650">
    <property type="entry name" value="Helicase_C-like"/>
</dbReference>
<dbReference type="InterPro" id="IPR014001">
    <property type="entry name" value="Helicase_ATP-bd"/>
</dbReference>
<dbReference type="PANTHER" id="PTHR47396">
    <property type="entry name" value="TYPE I RESTRICTION ENZYME ECOKI R PROTEIN"/>
    <property type="match status" value="1"/>
</dbReference>
<dbReference type="SMART" id="SM00490">
    <property type="entry name" value="HELICc"/>
    <property type="match status" value="1"/>
</dbReference>
<evidence type="ECO:0000256" key="2">
    <source>
        <dbReference type="SAM" id="MobiDB-lite"/>
    </source>
</evidence>
<dbReference type="Gene3D" id="3.40.50.300">
    <property type="entry name" value="P-loop containing nucleotide triphosphate hydrolases"/>
    <property type="match status" value="2"/>
</dbReference>
<sequence>MEAFGQLSEQDRSQAIQVLRRRLAPRDLRAVIEDLESGGRSRSRKSVEWIIAAVENGSGRLRSKLPEDELAEFLVDRSGFGLLESRTLRERLALSASEDELETLHDYRGGERSRGGSRAKAKKIAERTWKPGKSWPRHFARVLDIPPAFAGLPGSTREPDTLEVAPFVPLRDLEDFQQDLKEQVIEVLSGAPGANRGVLTLPTGAGKTRTAVESLVEWRINQPRRQAVLWIAQSEELCEQAVQAFREVWTDLGHRNDQVRHTMEIARLWGSASVPSDPDIVVASIQKLDAVLRGTNDDTQQELELLRENLGAVVVDEAHRMLAPSYSRVLRFLGIELGQKAPVPVIGLTATPFRRVDAETRQLAARFHSRLLGSRSLGDDIVSELRRRDVLSRPEHKVLSYAGSGFQMDDVESYRAHFDQFEDFHPGFLREIGESDARNRALLKQLLELPPDWPTLFFGCTVEHSIAMAVLLRRAGRAAEVVTSNTRSATRRALIEQFRDERLSVLCNYGVLTTGFDAPAVRALVVGRPTTSPVLYEQMIGRGMRGPRFGGTESCLVVDIKDNIHFSGQLAYKRYSSYWSNNQSRA</sequence>
<organism evidence="5">
    <name type="scientific">Streptomyces sp. NBC_00119</name>
    <dbReference type="NCBI Taxonomy" id="2975659"/>
    <lineage>
        <taxon>Bacteria</taxon>
        <taxon>Bacillati</taxon>
        <taxon>Actinomycetota</taxon>
        <taxon>Actinomycetes</taxon>
        <taxon>Kitasatosporales</taxon>
        <taxon>Streptomycetaceae</taxon>
        <taxon>Streptomyces</taxon>
    </lineage>
</organism>
<dbReference type="Pfam" id="PF00271">
    <property type="entry name" value="Helicase_C"/>
    <property type="match status" value="1"/>
</dbReference>
<reference evidence="5" key="1">
    <citation type="submission" date="2022-10" db="EMBL/GenBank/DDBJ databases">
        <title>The complete genomes of actinobacterial strains from the NBC collection.</title>
        <authorList>
            <person name="Joergensen T.S."/>
            <person name="Alvarez Arevalo M."/>
            <person name="Sterndorff E.B."/>
            <person name="Faurdal D."/>
            <person name="Vuksanovic O."/>
            <person name="Mourched A.-S."/>
            <person name="Charusanti P."/>
            <person name="Shaw S."/>
            <person name="Blin K."/>
            <person name="Weber T."/>
        </authorList>
    </citation>
    <scope>NUCLEOTIDE SEQUENCE</scope>
    <source>
        <strain evidence="5">NBC_00119</strain>
    </source>
</reference>
<dbReference type="GO" id="GO:0016787">
    <property type="term" value="F:hydrolase activity"/>
    <property type="evidence" value="ECO:0007669"/>
    <property type="project" value="UniProtKB-KW"/>
</dbReference>
<dbReference type="EMBL" id="CP108195">
    <property type="protein sequence ID" value="WTS11863.1"/>
    <property type="molecule type" value="Genomic_DNA"/>
</dbReference>
<dbReference type="InterPro" id="IPR050742">
    <property type="entry name" value="Helicase_Restrict-Modif_Enz"/>
</dbReference>
<dbReference type="PROSITE" id="PS51194">
    <property type="entry name" value="HELICASE_CTER"/>
    <property type="match status" value="1"/>
</dbReference>
<evidence type="ECO:0000259" key="4">
    <source>
        <dbReference type="PROSITE" id="PS51194"/>
    </source>
</evidence>
<dbReference type="GO" id="GO:0003677">
    <property type="term" value="F:DNA binding"/>
    <property type="evidence" value="ECO:0007669"/>
    <property type="project" value="InterPro"/>
</dbReference>
<dbReference type="GO" id="GO:0005524">
    <property type="term" value="F:ATP binding"/>
    <property type="evidence" value="ECO:0007669"/>
    <property type="project" value="InterPro"/>
</dbReference>
<proteinExistence type="predicted"/>
<dbReference type="SMART" id="SM00487">
    <property type="entry name" value="DEXDc"/>
    <property type="match status" value="1"/>
</dbReference>
<keyword evidence="5" id="KW-0547">Nucleotide-binding</keyword>